<dbReference type="InterPro" id="IPR016035">
    <property type="entry name" value="Acyl_Trfase/lysoPLipase"/>
</dbReference>
<dbReference type="PROSITE" id="PS51635">
    <property type="entry name" value="PNPLA"/>
    <property type="match status" value="1"/>
</dbReference>
<dbReference type="InterPro" id="IPR050301">
    <property type="entry name" value="NTE"/>
</dbReference>
<accession>A0ABS7LQL9</accession>
<keyword evidence="2 4" id="KW-0442">Lipid degradation</keyword>
<evidence type="ECO:0000259" key="5">
    <source>
        <dbReference type="PROSITE" id="PS51635"/>
    </source>
</evidence>
<protein>
    <submittedName>
        <fullName evidence="6">Patatin-like phospholipase family protein</fullName>
    </submittedName>
</protein>
<keyword evidence="3 4" id="KW-0443">Lipid metabolism</keyword>
<proteinExistence type="predicted"/>
<dbReference type="Gene3D" id="3.40.1090.10">
    <property type="entry name" value="Cytosolic phospholipase A2 catalytic domain"/>
    <property type="match status" value="2"/>
</dbReference>
<evidence type="ECO:0000313" key="7">
    <source>
        <dbReference type="Proteomes" id="UP000720124"/>
    </source>
</evidence>
<dbReference type="InterPro" id="IPR021095">
    <property type="entry name" value="DUF3734"/>
</dbReference>
<evidence type="ECO:0000256" key="3">
    <source>
        <dbReference type="ARBA" id="ARBA00023098"/>
    </source>
</evidence>
<feature type="domain" description="PNPLA" evidence="5">
    <location>
        <begin position="8"/>
        <end position="213"/>
    </location>
</feature>
<feature type="short sequence motif" description="GXSXG" evidence="4">
    <location>
        <begin position="39"/>
        <end position="43"/>
    </location>
</feature>
<dbReference type="Pfam" id="PF01734">
    <property type="entry name" value="Patatin"/>
    <property type="match status" value="1"/>
</dbReference>
<comment type="caution">
    <text evidence="6">The sequence shown here is derived from an EMBL/GenBank/DDBJ whole genome shotgun (WGS) entry which is preliminary data.</text>
</comment>
<dbReference type="RefSeq" id="WP_222012504.1">
    <property type="nucleotide sequence ID" value="NZ_JABTXI010000013.1"/>
</dbReference>
<dbReference type="Proteomes" id="UP000720124">
    <property type="component" value="Unassembled WGS sequence"/>
</dbReference>
<reference evidence="6 7" key="1">
    <citation type="submission" date="2020-06" db="EMBL/GenBank/DDBJ databases">
        <title>Global-level population genomics: horizontal gene transfer, symbiosis and evolution in Rhizobia.</title>
        <authorList>
            <person name="Gai Y."/>
        </authorList>
    </citation>
    <scope>NUCLEOTIDE SEQUENCE [LARGE SCALE GENOMIC DNA]</scope>
    <source>
        <strain evidence="6 7">PLR6_1b</strain>
    </source>
</reference>
<evidence type="ECO:0000256" key="4">
    <source>
        <dbReference type="PROSITE-ProRule" id="PRU01161"/>
    </source>
</evidence>
<dbReference type="Pfam" id="PF12536">
    <property type="entry name" value="DUF3734"/>
    <property type="match status" value="1"/>
</dbReference>
<dbReference type="SUPFAM" id="SSF52151">
    <property type="entry name" value="FabD/lysophospholipase-like"/>
    <property type="match status" value="1"/>
</dbReference>
<gene>
    <name evidence="6" type="ORF">HJA87_27790</name>
</gene>
<evidence type="ECO:0000256" key="2">
    <source>
        <dbReference type="ARBA" id="ARBA00022963"/>
    </source>
</evidence>
<organism evidence="6 7">
    <name type="scientific">Rhizobium bangladeshense</name>
    <dbReference type="NCBI Taxonomy" id="1138189"/>
    <lineage>
        <taxon>Bacteria</taxon>
        <taxon>Pseudomonadati</taxon>
        <taxon>Pseudomonadota</taxon>
        <taxon>Alphaproteobacteria</taxon>
        <taxon>Hyphomicrobiales</taxon>
        <taxon>Rhizobiaceae</taxon>
        <taxon>Rhizobium/Agrobacterium group</taxon>
        <taxon>Rhizobium</taxon>
    </lineage>
</organism>
<keyword evidence="7" id="KW-1185">Reference proteome</keyword>
<keyword evidence="1 4" id="KW-0378">Hydrolase</keyword>
<dbReference type="PANTHER" id="PTHR14226">
    <property type="entry name" value="NEUROPATHY TARGET ESTERASE/SWISS CHEESE D.MELANOGASTER"/>
    <property type="match status" value="1"/>
</dbReference>
<dbReference type="PANTHER" id="PTHR14226:SF57">
    <property type="entry name" value="BLR7027 PROTEIN"/>
    <property type="match status" value="1"/>
</dbReference>
<feature type="active site" description="Nucleophile" evidence="4">
    <location>
        <position position="41"/>
    </location>
</feature>
<dbReference type="EMBL" id="JABTXI010000013">
    <property type="protein sequence ID" value="MBY3593658.1"/>
    <property type="molecule type" value="Genomic_DNA"/>
</dbReference>
<feature type="active site" description="Proton acceptor" evidence="4">
    <location>
        <position position="200"/>
    </location>
</feature>
<evidence type="ECO:0000256" key="1">
    <source>
        <dbReference type="ARBA" id="ARBA00022801"/>
    </source>
</evidence>
<name>A0ABS7LQL9_9HYPH</name>
<comment type="caution">
    <text evidence="4">Lacks conserved residue(s) required for the propagation of feature annotation.</text>
</comment>
<dbReference type="InterPro" id="IPR002641">
    <property type="entry name" value="PNPLA_dom"/>
</dbReference>
<evidence type="ECO:0000313" key="6">
    <source>
        <dbReference type="EMBL" id="MBY3593658.1"/>
    </source>
</evidence>
<sequence length="344" mass="38187">MHTPDIWLCFSGGNALGAYHAGVYEVLYQNVIEVSRIAGASIGAVTGAVIAGNRPEKRVPQLRRFWDLAAETELPFFHPLAVITGRADRRRSVLRAFLAGRPGLFRPSFPGVWSVLSPGASDRSLLNSEPLRHTLTELIDFHRISDGVIPVIITAVDVETGEEVVFDSRSGELSVDHIMASTAFPIAFPPVPVGGRTFVDPGIVANLPLQALFSGQLQEDVLCICLDLFAQQDKVPTSMEETVRRTTDILFGAQSRHAMRRLKTAVNSSEGASITIIHLDYGNRFDDIGLKTFDYSRKSINERWNVGCRDGRRLVDAIGRMPPRRHRLDIWRLSEAGLLEYWDL</sequence>